<keyword evidence="1" id="KW-0880">Kelch repeat</keyword>
<evidence type="ECO:0000313" key="4">
    <source>
        <dbReference type="EMBL" id="CAH3022652.1"/>
    </source>
</evidence>
<proteinExistence type="predicted"/>
<dbReference type="PANTHER" id="PTHR45632">
    <property type="entry name" value="LD33804P"/>
    <property type="match status" value="1"/>
</dbReference>
<accession>A0ABN8M2L3</accession>
<dbReference type="Gene3D" id="1.25.40.420">
    <property type="match status" value="1"/>
</dbReference>
<reference evidence="4 5" key="1">
    <citation type="submission" date="2022-05" db="EMBL/GenBank/DDBJ databases">
        <authorList>
            <consortium name="Genoscope - CEA"/>
            <person name="William W."/>
        </authorList>
    </citation>
    <scope>NUCLEOTIDE SEQUENCE [LARGE SCALE GENOMIC DNA]</scope>
</reference>
<dbReference type="CDD" id="cd18186">
    <property type="entry name" value="BTB_POZ_ZBTB_KLHL-like"/>
    <property type="match status" value="1"/>
</dbReference>
<evidence type="ECO:0000313" key="5">
    <source>
        <dbReference type="Proteomes" id="UP001159427"/>
    </source>
</evidence>
<name>A0ABN8M2L3_9CNID</name>
<dbReference type="EMBL" id="CALNXI010000228">
    <property type="protein sequence ID" value="CAH3022652.1"/>
    <property type="molecule type" value="Genomic_DNA"/>
</dbReference>
<feature type="domain" description="BTB" evidence="3">
    <location>
        <begin position="35"/>
        <end position="106"/>
    </location>
</feature>
<protein>
    <recommendedName>
        <fullName evidence="3">BTB domain-containing protein</fullName>
    </recommendedName>
</protein>
<dbReference type="Pfam" id="PF01344">
    <property type="entry name" value="Kelch_1"/>
    <property type="match status" value="2"/>
</dbReference>
<feature type="non-terminal residue" evidence="4">
    <location>
        <position position="432"/>
    </location>
</feature>
<dbReference type="SUPFAM" id="SSF54695">
    <property type="entry name" value="POZ domain"/>
    <property type="match status" value="1"/>
</dbReference>
<dbReference type="SMART" id="SM00225">
    <property type="entry name" value="BTB"/>
    <property type="match status" value="1"/>
</dbReference>
<evidence type="ECO:0000256" key="2">
    <source>
        <dbReference type="ARBA" id="ARBA00022737"/>
    </source>
</evidence>
<dbReference type="PROSITE" id="PS50097">
    <property type="entry name" value="BTB"/>
    <property type="match status" value="1"/>
</dbReference>
<keyword evidence="5" id="KW-1185">Reference proteome</keyword>
<comment type="caution">
    <text evidence="4">The sequence shown here is derived from an EMBL/GenBank/DDBJ whole genome shotgun (WGS) entry which is preliminary data.</text>
</comment>
<dbReference type="SMART" id="SM00875">
    <property type="entry name" value="BACK"/>
    <property type="match status" value="1"/>
</dbReference>
<dbReference type="InterPro" id="IPR011333">
    <property type="entry name" value="SKP1/BTB/POZ_sf"/>
</dbReference>
<dbReference type="InterPro" id="IPR006652">
    <property type="entry name" value="Kelch_1"/>
</dbReference>
<dbReference type="Proteomes" id="UP001159427">
    <property type="component" value="Unassembled WGS sequence"/>
</dbReference>
<dbReference type="SUPFAM" id="SSF117281">
    <property type="entry name" value="Kelch motif"/>
    <property type="match status" value="1"/>
</dbReference>
<organism evidence="4 5">
    <name type="scientific">Porites evermanni</name>
    <dbReference type="NCBI Taxonomy" id="104178"/>
    <lineage>
        <taxon>Eukaryota</taxon>
        <taxon>Metazoa</taxon>
        <taxon>Cnidaria</taxon>
        <taxon>Anthozoa</taxon>
        <taxon>Hexacorallia</taxon>
        <taxon>Scleractinia</taxon>
        <taxon>Fungiina</taxon>
        <taxon>Poritidae</taxon>
        <taxon>Porites</taxon>
    </lineage>
</organism>
<keyword evidence="2" id="KW-0677">Repeat</keyword>
<dbReference type="Gene3D" id="2.120.10.80">
    <property type="entry name" value="Kelch-type beta propeller"/>
    <property type="match status" value="1"/>
</dbReference>
<dbReference type="InterPro" id="IPR015915">
    <property type="entry name" value="Kelch-typ_b-propeller"/>
</dbReference>
<sequence length="432" mass="48973">MDSLRQPVAGDNEQHQFCVEVMKRLNIQRRNEHLCDVILEVGSGDHQARLKAHKIVLCAASPFFYNALNIDMTEKKEGVIKLEQTSKAVMGEVLEYLYTGHVDINEQNVFDLLQLADFLIVPNLKVTSVEFISQTLSSSSCLMAYYSAIKYQCPDLQKQASDFIFANFMSVAKSEDFQNLKCEQVEEWISSDEIQVKSEEEVFHVISKNCLKSYEDGLVVCGLDKTYCYIPSDNRCYKMADMRTKGQLPGTCMDTCHGKLYIMIISGDGDTTELKRYDPLRVHRYNPETNLWQEVAPMSVARWGVCAVADQKSLYAIAGKSGDELLDLVETYDPERNSWSKVGPTSERKMFSCGAVVKGKVFLFGGFLVSNGIETFSSCIEMYDPTSNVWSILQNANWLCAMSAVSFKENIYVTCRKGDEISLYRYDFDKSE</sequence>
<dbReference type="InterPro" id="IPR011705">
    <property type="entry name" value="BACK"/>
</dbReference>
<dbReference type="PANTHER" id="PTHR45632:SF30">
    <property type="entry name" value="BTB DOMAIN-CONTAINING PROTEIN"/>
    <property type="match status" value="1"/>
</dbReference>
<evidence type="ECO:0000256" key="1">
    <source>
        <dbReference type="ARBA" id="ARBA00022441"/>
    </source>
</evidence>
<evidence type="ECO:0000259" key="3">
    <source>
        <dbReference type="PROSITE" id="PS50097"/>
    </source>
</evidence>
<dbReference type="Pfam" id="PF07707">
    <property type="entry name" value="BACK"/>
    <property type="match status" value="1"/>
</dbReference>
<gene>
    <name evidence="4" type="ORF">PEVE_00016301</name>
</gene>
<dbReference type="SMART" id="SM00612">
    <property type="entry name" value="Kelch"/>
    <property type="match status" value="3"/>
</dbReference>
<dbReference type="Pfam" id="PF00651">
    <property type="entry name" value="BTB"/>
    <property type="match status" value="1"/>
</dbReference>
<dbReference type="InterPro" id="IPR000210">
    <property type="entry name" value="BTB/POZ_dom"/>
</dbReference>
<dbReference type="Gene3D" id="3.30.710.10">
    <property type="entry name" value="Potassium Channel Kv1.1, Chain A"/>
    <property type="match status" value="1"/>
</dbReference>